<keyword evidence="2" id="KW-0732">Signal</keyword>
<evidence type="ECO:0000259" key="3">
    <source>
        <dbReference type="Pfam" id="PF12146"/>
    </source>
</evidence>
<dbReference type="AlphaFoldDB" id="A0A5D0HEP0"/>
<dbReference type="Pfam" id="PF12146">
    <property type="entry name" value="Hydrolase_4"/>
    <property type="match status" value="1"/>
</dbReference>
<keyword evidence="1 4" id="KW-0378">Hydrolase</keyword>
<dbReference type="OrthoDB" id="9809549at2"/>
<evidence type="ECO:0000313" key="5">
    <source>
        <dbReference type="Proteomes" id="UP000323930"/>
    </source>
</evidence>
<dbReference type="InterPro" id="IPR029058">
    <property type="entry name" value="AB_hydrolase_fold"/>
</dbReference>
<dbReference type="InterPro" id="IPR002471">
    <property type="entry name" value="Pept_S9_AS"/>
</dbReference>
<dbReference type="Proteomes" id="UP000323930">
    <property type="component" value="Unassembled WGS sequence"/>
</dbReference>
<dbReference type="InterPro" id="IPR022742">
    <property type="entry name" value="Hydrolase_4"/>
</dbReference>
<gene>
    <name evidence="4" type="ORF">FUA24_21195</name>
</gene>
<dbReference type="PANTHER" id="PTHR43265">
    <property type="entry name" value="ESTERASE ESTD"/>
    <property type="match status" value="1"/>
</dbReference>
<dbReference type="PROSITE" id="PS00708">
    <property type="entry name" value="PRO_ENDOPEP_SER"/>
    <property type="match status" value="1"/>
</dbReference>
<accession>A0A5D0HEP0</accession>
<dbReference type="GO" id="GO:0052689">
    <property type="term" value="F:carboxylic ester hydrolase activity"/>
    <property type="evidence" value="ECO:0007669"/>
    <property type="project" value="TreeGrafter"/>
</dbReference>
<proteinExistence type="predicted"/>
<feature type="domain" description="Serine aminopeptidase S33" evidence="3">
    <location>
        <begin position="96"/>
        <end position="205"/>
    </location>
</feature>
<dbReference type="GO" id="GO:0006508">
    <property type="term" value="P:proteolysis"/>
    <property type="evidence" value="ECO:0007669"/>
    <property type="project" value="InterPro"/>
</dbReference>
<keyword evidence="5" id="KW-1185">Reference proteome</keyword>
<feature type="chain" id="PRO_5022694415" evidence="2">
    <location>
        <begin position="26"/>
        <end position="370"/>
    </location>
</feature>
<sequence length="370" mass="40887">MYCPMKRLPIYSTILLLLFCLSAFAQSKRPQNPEPPFNYSSQEVSFVNSKTDSIVLSGTLTLPNNIKKPPVAILISGSGPQNRDEELKGHKPFLVLADFLTKNGIAVLRYDDRGFGKSTGSFKGSTTYDFATDTESAITFLKSRTDIDTNKIGLIGHSEGGLIAPIVASTNKDVAFIVLLAGPGVDGAKVLTSQSKHMGKLMGMAEEFLNENEKLASSIYKIIQTDTDKEVIRTKITNALNGYKEKNPDSPVVNFINPIMIEQQLKILDSKWLLELIRIDPKVFLEKTTCPVLAINGSKDCQVLPALNLEGIKTALEKGKNKDITIKELEGLNHLFQTADTGNITEYETIEETFSPIALNLIKDWILERF</sequence>
<evidence type="ECO:0000256" key="2">
    <source>
        <dbReference type="SAM" id="SignalP"/>
    </source>
</evidence>
<dbReference type="EMBL" id="VSDQ01000729">
    <property type="protein sequence ID" value="TYA69813.1"/>
    <property type="molecule type" value="Genomic_DNA"/>
</dbReference>
<dbReference type="GO" id="GO:0004252">
    <property type="term" value="F:serine-type endopeptidase activity"/>
    <property type="evidence" value="ECO:0007669"/>
    <property type="project" value="InterPro"/>
</dbReference>
<name>A0A5D0HEP0_9FLAO</name>
<evidence type="ECO:0000313" key="4">
    <source>
        <dbReference type="EMBL" id="TYA69813.1"/>
    </source>
</evidence>
<organism evidence="4 5">
    <name type="scientific">Seonamhaeicola marinus</name>
    <dbReference type="NCBI Taxonomy" id="1912246"/>
    <lineage>
        <taxon>Bacteria</taxon>
        <taxon>Pseudomonadati</taxon>
        <taxon>Bacteroidota</taxon>
        <taxon>Flavobacteriia</taxon>
        <taxon>Flavobacteriales</taxon>
        <taxon>Flavobacteriaceae</taxon>
    </lineage>
</organism>
<comment type="caution">
    <text evidence="4">The sequence shown here is derived from an EMBL/GenBank/DDBJ whole genome shotgun (WGS) entry which is preliminary data.</text>
</comment>
<feature type="signal peptide" evidence="2">
    <location>
        <begin position="1"/>
        <end position="25"/>
    </location>
</feature>
<reference evidence="4 5" key="1">
    <citation type="submission" date="2019-08" db="EMBL/GenBank/DDBJ databases">
        <title>Seonamhaeicola sediminis sp. nov., isolated from marine sediment.</title>
        <authorList>
            <person name="Cao W.R."/>
        </authorList>
    </citation>
    <scope>NUCLEOTIDE SEQUENCE [LARGE SCALE GENOMIC DNA]</scope>
    <source>
        <strain evidence="4 5">B011</strain>
    </source>
</reference>
<evidence type="ECO:0000256" key="1">
    <source>
        <dbReference type="ARBA" id="ARBA00022801"/>
    </source>
</evidence>
<dbReference type="SUPFAM" id="SSF53474">
    <property type="entry name" value="alpha/beta-Hydrolases"/>
    <property type="match status" value="1"/>
</dbReference>
<dbReference type="Gene3D" id="3.40.50.1820">
    <property type="entry name" value="alpha/beta hydrolase"/>
    <property type="match status" value="1"/>
</dbReference>
<dbReference type="PANTHER" id="PTHR43265:SF1">
    <property type="entry name" value="ESTERASE ESTD"/>
    <property type="match status" value="1"/>
</dbReference>
<protein>
    <submittedName>
        <fullName evidence="4">Alpha/beta fold hydrolase</fullName>
    </submittedName>
</protein>
<dbReference type="InterPro" id="IPR053145">
    <property type="entry name" value="AB_hydrolase_Est10"/>
</dbReference>